<dbReference type="EMBL" id="PRDW01000002">
    <property type="protein sequence ID" value="PPB84786.1"/>
    <property type="molecule type" value="Genomic_DNA"/>
</dbReference>
<feature type="transmembrane region" description="Helical" evidence="1">
    <location>
        <begin position="20"/>
        <end position="38"/>
    </location>
</feature>
<keyword evidence="1" id="KW-0472">Membrane</keyword>
<feature type="transmembrane region" description="Helical" evidence="1">
    <location>
        <begin position="287"/>
        <end position="313"/>
    </location>
</feature>
<dbReference type="AlphaFoldDB" id="A0A2P5KDK1"/>
<dbReference type="PANTHER" id="PTHR18640">
    <property type="entry name" value="SOLUTE CARRIER FAMILY 10 MEMBER 7"/>
    <property type="match status" value="1"/>
</dbReference>
<evidence type="ECO:0000313" key="3">
    <source>
        <dbReference type="Proteomes" id="UP000243096"/>
    </source>
</evidence>
<keyword evidence="3" id="KW-1185">Reference proteome</keyword>
<proteinExistence type="predicted"/>
<feature type="transmembrane region" description="Helical" evidence="1">
    <location>
        <begin position="44"/>
        <end position="62"/>
    </location>
</feature>
<dbReference type="Pfam" id="PF13593">
    <property type="entry name" value="SBF_like"/>
    <property type="match status" value="1"/>
</dbReference>
<feature type="transmembrane region" description="Helical" evidence="1">
    <location>
        <begin position="239"/>
        <end position="266"/>
    </location>
</feature>
<protein>
    <submittedName>
        <fullName evidence="2">Sodium/bile acid cotransporter 7</fullName>
    </submittedName>
</protein>
<feature type="transmembrane region" description="Helical" evidence="1">
    <location>
        <begin position="112"/>
        <end position="132"/>
    </location>
</feature>
<gene>
    <name evidence="2" type="ORF">B0O95_102187</name>
</gene>
<reference evidence="2 3" key="1">
    <citation type="submission" date="2018-01" db="EMBL/GenBank/DDBJ databases">
        <title>Genomic Encyclopedia of Type Strains, Phase III (KMG-III): the genomes of soil and plant-associated and newly described type strains.</title>
        <authorList>
            <person name="Whitman W."/>
        </authorList>
    </citation>
    <scope>NUCLEOTIDE SEQUENCE [LARGE SCALE GENOMIC DNA]</scope>
    <source>
        <strain evidence="2 3">HKI456</strain>
    </source>
</reference>
<organism evidence="2 3">
    <name type="scientific">Mycetohabitans endofungorum</name>
    <dbReference type="NCBI Taxonomy" id="417203"/>
    <lineage>
        <taxon>Bacteria</taxon>
        <taxon>Pseudomonadati</taxon>
        <taxon>Pseudomonadota</taxon>
        <taxon>Betaproteobacteria</taxon>
        <taxon>Burkholderiales</taxon>
        <taxon>Burkholderiaceae</taxon>
        <taxon>Mycetohabitans</taxon>
    </lineage>
</organism>
<keyword evidence="1" id="KW-0812">Transmembrane</keyword>
<evidence type="ECO:0000256" key="1">
    <source>
        <dbReference type="SAM" id="Phobius"/>
    </source>
</evidence>
<dbReference type="PANTHER" id="PTHR18640:SF5">
    <property type="entry name" value="SODIUM_BILE ACID COTRANSPORTER 7"/>
    <property type="match status" value="1"/>
</dbReference>
<dbReference type="InterPro" id="IPR016833">
    <property type="entry name" value="Put_Na-Bile_cotransptr"/>
</dbReference>
<feature type="transmembrane region" description="Helical" evidence="1">
    <location>
        <begin position="83"/>
        <end position="100"/>
    </location>
</feature>
<name>A0A2P5KDK1_9BURK</name>
<evidence type="ECO:0000313" key="2">
    <source>
        <dbReference type="EMBL" id="PPB84786.1"/>
    </source>
</evidence>
<dbReference type="Proteomes" id="UP000243096">
    <property type="component" value="Unassembled WGS sequence"/>
</dbReference>
<dbReference type="PIRSF" id="PIRSF026166">
    <property type="entry name" value="UCP026166"/>
    <property type="match status" value="1"/>
</dbReference>
<sequence length="351" mass="37568">MPATMTPHGAEMTMARSKLLPDNFTLALVTTVAIATFLPCRGGAALAFNWLTNCAVGLLFFLHGAKLSREAVVAGATHWRLHLVVMLCTFAIFPLLGLALRPLIAPLLTPELYAGMLFLCALPSTVQSSIAFTSIAKGNVPAAVCSASASSLLGIFATPLIAGMILSKQAAGGESWHNVFNIVLQLLVPFVAGQLLRPWIGRWIARHAVVLKLVDQGSILLVVYTAFSEAVNQGLWHQIPLSALLALLFSCMLLLALALLITGFAARQLGFDEGDRITIIFCGSKKSLAAGIPMAKVIFAGHALGAIVLPLMLFHQIQLMTCAVLAQRWASRAPCRRDPIVCASLKPREER</sequence>
<feature type="transmembrane region" description="Helical" evidence="1">
    <location>
        <begin position="208"/>
        <end position="227"/>
    </location>
</feature>
<dbReference type="InterPro" id="IPR038770">
    <property type="entry name" value="Na+/solute_symporter_sf"/>
</dbReference>
<accession>A0A2P5KDK1</accession>
<comment type="caution">
    <text evidence="2">The sequence shown here is derived from an EMBL/GenBank/DDBJ whole genome shotgun (WGS) entry which is preliminary data.</text>
</comment>
<feature type="transmembrane region" description="Helical" evidence="1">
    <location>
        <begin position="144"/>
        <end position="166"/>
    </location>
</feature>
<feature type="transmembrane region" description="Helical" evidence="1">
    <location>
        <begin position="178"/>
        <end position="196"/>
    </location>
</feature>
<dbReference type="GO" id="GO:0005886">
    <property type="term" value="C:plasma membrane"/>
    <property type="evidence" value="ECO:0007669"/>
    <property type="project" value="TreeGrafter"/>
</dbReference>
<keyword evidence="1" id="KW-1133">Transmembrane helix</keyword>
<dbReference type="Gene3D" id="1.20.1530.20">
    <property type="match status" value="1"/>
</dbReference>